<proteinExistence type="predicted"/>
<accession>A0ABV3QBN3</accession>
<keyword evidence="2" id="KW-1185">Reference proteome</keyword>
<gene>
    <name evidence="1" type="ORF">ABQJ54_02295</name>
</gene>
<reference evidence="1 2" key="1">
    <citation type="submission" date="2024-06" db="EMBL/GenBank/DDBJ databases">
        <authorList>
            <person name="Woo H."/>
        </authorList>
    </citation>
    <scope>NUCLEOTIDE SEQUENCE [LARGE SCALE GENOMIC DNA]</scope>
    <source>
        <strain evidence="1 2">Si-c</strain>
    </source>
</reference>
<evidence type="ECO:0000313" key="2">
    <source>
        <dbReference type="Proteomes" id="UP001556220"/>
    </source>
</evidence>
<organism evidence="1 2">
    <name type="scientific">Rhodanobacter lycopersici</name>
    <dbReference type="NCBI Taxonomy" id="3162487"/>
    <lineage>
        <taxon>Bacteria</taxon>
        <taxon>Pseudomonadati</taxon>
        <taxon>Pseudomonadota</taxon>
        <taxon>Gammaproteobacteria</taxon>
        <taxon>Lysobacterales</taxon>
        <taxon>Rhodanobacteraceae</taxon>
        <taxon>Rhodanobacter</taxon>
    </lineage>
</organism>
<evidence type="ECO:0000313" key="1">
    <source>
        <dbReference type="EMBL" id="MEW9570576.1"/>
    </source>
</evidence>
<sequence>MIVIPVMLSVAIIHDRENRTSGHAWPHSFNPLRSSMIAKIKRAAILGRTLQ</sequence>
<comment type="caution">
    <text evidence="1">The sequence shown here is derived from an EMBL/GenBank/DDBJ whole genome shotgun (WGS) entry which is preliminary data.</text>
</comment>
<name>A0ABV3QBN3_9GAMM</name>
<protein>
    <submittedName>
        <fullName evidence="1">Uncharacterized protein</fullName>
    </submittedName>
</protein>
<dbReference type="Proteomes" id="UP001556220">
    <property type="component" value="Unassembled WGS sequence"/>
</dbReference>
<dbReference type="RefSeq" id="WP_367852662.1">
    <property type="nucleotide sequence ID" value="NZ_JBFOHK010000001.1"/>
</dbReference>
<dbReference type="EMBL" id="JBFOHK010000001">
    <property type="protein sequence ID" value="MEW9570576.1"/>
    <property type="molecule type" value="Genomic_DNA"/>
</dbReference>